<organism evidence="2 3">
    <name type="scientific">Lacihabitans lacunae</name>
    <dbReference type="NCBI Taxonomy" id="1028214"/>
    <lineage>
        <taxon>Bacteria</taxon>
        <taxon>Pseudomonadati</taxon>
        <taxon>Bacteroidota</taxon>
        <taxon>Cytophagia</taxon>
        <taxon>Cytophagales</taxon>
        <taxon>Leadbetterellaceae</taxon>
        <taxon>Lacihabitans</taxon>
    </lineage>
</organism>
<accession>A0ABV7YRA6</accession>
<keyword evidence="3" id="KW-1185">Reference proteome</keyword>
<name>A0ABV7YRA6_9BACT</name>
<proteinExistence type="predicted"/>
<dbReference type="SUPFAM" id="SSF109854">
    <property type="entry name" value="DinB/YfiT-like putative metalloenzymes"/>
    <property type="match status" value="1"/>
</dbReference>
<dbReference type="EMBL" id="JBHRYQ010000001">
    <property type="protein sequence ID" value="MFC3809387.1"/>
    <property type="molecule type" value="Genomic_DNA"/>
</dbReference>
<dbReference type="InterPro" id="IPR034660">
    <property type="entry name" value="DinB/YfiT-like"/>
</dbReference>
<evidence type="ECO:0000313" key="3">
    <source>
        <dbReference type="Proteomes" id="UP001595616"/>
    </source>
</evidence>
<dbReference type="Gene3D" id="1.20.120.450">
    <property type="entry name" value="dinb family like domain"/>
    <property type="match status" value="1"/>
</dbReference>
<evidence type="ECO:0000313" key="2">
    <source>
        <dbReference type="EMBL" id="MFC3809387.1"/>
    </source>
</evidence>
<sequence length="172" mass="19995">MKDIELILEQTSDSYTWTNELLKTIPFDKWDVCPDVIKSTLNWQAGHLIMSHYFHSIMVIKGHQMDIIKRIPMKEYDEYFTNGGPELTIGKVDSKTLFEQLDFIQQSSLALIQNLKSEDLYQPLEPSPVPHPIAKNKLEALDWNVKHTMYHCGQIGILKRIVAERHDFGLKK</sequence>
<dbReference type="Pfam" id="PF12867">
    <property type="entry name" value="DinB_2"/>
    <property type="match status" value="1"/>
</dbReference>
<reference evidence="3" key="1">
    <citation type="journal article" date="2019" name="Int. J. Syst. Evol. Microbiol.">
        <title>The Global Catalogue of Microorganisms (GCM) 10K type strain sequencing project: providing services to taxonomists for standard genome sequencing and annotation.</title>
        <authorList>
            <consortium name="The Broad Institute Genomics Platform"/>
            <consortium name="The Broad Institute Genome Sequencing Center for Infectious Disease"/>
            <person name="Wu L."/>
            <person name="Ma J."/>
        </authorList>
    </citation>
    <scope>NUCLEOTIDE SEQUENCE [LARGE SCALE GENOMIC DNA]</scope>
    <source>
        <strain evidence="3">CECT 7956</strain>
    </source>
</reference>
<gene>
    <name evidence="2" type="ORF">ACFOOI_01860</name>
</gene>
<evidence type="ECO:0000259" key="1">
    <source>
        <dbReference type="Pfam" id="PF12867"/>
    </source>
</evidence>
<dbReference type="RefSeq" id="WP_379834371.1">
    <property type="nucleotide sequence ID" value="NZ_JBHRYQ010000001.1"/>
</dbReference>
<comment type="caution">
    <text evidence="2">The sequence shown here is derived from an EMBL/GenBank/DDBJ whole genome shotgun (WGS) entry which is preliminary data.</text>
</comment>
<dbReference type="Proteomes" id="UP001595616">
    <property type="component" value="Unassembled WGS sequence"/>
</dbReference>
<dbReference type="InterPro" id="IPR024775">
    <property type="entry name" value="DinB-like"/>
</dbReference>
<feature type="domain" description="DinB-like" evidence="1">
    <location>
        <begin position="18"/>
        <end position="155"/>
    </location>
</feature>
<protein>
    <submittedName>
        <fullName evidence="2">DinB family protein</fullName>
    </submittedName>
</protein>